<dbReference type="PANTHER" id="PTHR11085">
    <property type="entry name" value="NAD-DEPENDENT PROTEIN DEACYLASE SIRTUIN-5, MITOCHONDRIAL-RELATED"/>
    <property type="match status" value="1"/>
</dbReference>
<dbReference type="InterPro" id="IPR026591">
    <property type="entry name" value="Sirtuin_cat_small_dom_sf"/>
</dbReference>
<dbReference type="OrthoDB" id="2919105at2759"/>
<dbReference type="InterPro" id="IPR029035">
    <property type="entry name" value="DHS-like_NAD/FAD-binding_dom"/>
</dbReference>
<dbReference type="InterPro" id="IPR003000">
    <property type="entry name" value="Sirtuin"/>
</dbReference>
<proteinExistence type="inferred from homology"/>
<dbReference type="PANTHER" id="PTHR11085:SF8">
    <property type="entry name" value="NAD-DEPENDENT HISTONE DEACETYLASE HST3"/>
    <property type="match status" value="1"/>
</dbReference>
<evidence type="ECO:0000256" key="4">
    <source>
        <dbReference type="PROSITE-ProRule" id="PRU00236"/>
    </source>
</evidence>
<accession>A0A0W4ZVS8</accession>
<evidence type="ECO:0000256" key="2">
    <source>
        <dbReference type="ARBA" id="ARBA00022679"/>
    </source>
</evidence>
<dbReference type="InterPro" id="IPR050134">
    <property type="entry name" value="NAD-dep_sirtuin_deacylases"/>
</dbReference>
<dbReference type="GeneID" id="28939071"/>
<dbReference type="Pfam" id="PF02146">
    <property type="entry name" value="SIR2"/>
    <property type="match status" value="1"/>
</dbReference>
<evidence type="ECO:0000256" key="5">
    <source>
        <dbReference type="SAM" id="MobiDB-lite"/>
    </source>
</evidence>
<dbReference type="EMBL" id="LFWA01000002">
    <property type="protein sequence ID" value="KTW32460.1"/>
    <property type="molecule type" value="Genomic_DNA"/>
</dbReference>
<keyword evidence="8" id="KW-1185">Reference proteome</keyword>
<dbReference type="GO" id="GO:0005634">
    <property type="term" value="C:nucleus"/>
    <property type="evidence" value="ECO:0007669"/>
    <property type="project" value="TreeGrafter"/>
</dbReference>
<dbReference type="STRING" id="1408657.A0A0W4ZVS8"/>
<dbReference type="Proteomes" id="UP000053447">
    <property type="component" value="Unassembled WGS sequence"/>
</dbReference>
<feature type="domain" description="Deacetylase sirtuin-type" evidence="6">
    <location>
        <begin position="11"/>
        <end position="304"/>
    </location>
</feature>
<evidence type="ECO:0000256" key="3">
    <source>
        <dbReference type="ARBA" id="ARBA00023027"/>
    </source>
</evidence>
<dbReference type="VEuPathDB" id="FungiDB:T551_00550"/>
<keyword evidence="3" id="KW-0520">NAD</keyword>
<reference evidence="8" key="1">
    <citation type="journal article" date="2016" name="Nat. Commun.">
        <title>Genome analysis of three Pneumocystis species reveals adaptation mechanisms to life exclusively in mammalian hosts.</title>
        <authorList>
            <person name="Ma L."/>
            <person name="Chen Z."/>
            <person name="Huang D.W."/>
            <person name="Kutty G."/>
            <person name="Ishihara M."/>
            <person name="Wang H."/>
            <person name="Abouelleil A."/>
            <person name="Bishop L."/>
            <person name="Davey E."/>
            <person name="Deng R."/>
            <person name="Deng X."/>
            <person name="Fan L."/>
            <person name="Fantoni G."/>
            <person name="Fitzgerald M."/>
            <person name="Gogineni E."/>
            <person name="Goldberg J.M."/>
            <person name="Handley G."/>
            <person name="Hu X."/>
            <person name="Huber C."/>
            <person name="Jiao X."/>
            <person name="Jones K."/>
            <person name="Levin J.Z."/>
            <person name="Liu Y."/>
            <person name="Macdonald P."/>
            <person name="Melnikov A."/>
            <person name="Raley C."/>
            <person name="Sassi M."/>
            <person name="Sherman B.T."/>
            <person name="Song X."/>
            <person name="Sykes S."/>
            <person name="Tran B."/>
            <person name="Walsh L."/>
            <person name="Xia Y."/>
            <person name="Yang J."/>
            <person name="Young S."/>
            <person name="Zeng Q."/>
            <person name="Zheng X."/>
            <person name="Stephens R."/>
            <person name="Nusbaum C."/>
            <person name="Birren B.W."/>
            <person name="Azadi P."/>
            <person name="Lempicki R.A."/>
            <person name="Cuomo C.A."/>
            <person name="Kovacs J.A."/>
        </authorList>
    </citation>
    <scope>NUCLEOTIDE SEQUENCE [LARGE SCALE GENOMIC DNA]</scope>
    <source>
        <strain evidence="8">RU7</strain>
    </source>
</reference>
<name>A0A0W4ZVS8_PNEJ7</name>
<feature type="compositionally biased region" description="Basic residues" evidence="5">
    <location>
        <begin position="395"/>
        <end position="404"/>
    </location>
</feature>
<dbReference type="PROSITE" id="PS50305">
    <property type="entry name" value="SIRTUIN"/>
    <property type="match status" value="1"/>
</dbReference>
<evidence type="ECO:0000256" key="1">
    <source>
        <dbReference type="ARBA" id="ARBA00006924"/>
    </source>
</evidence>
<gene>
    <name evidence="7" type="ORF">T551_00550</name>
</gene>
<evidence type="ECO:0000259" key="6">
    <source>
        <dbReference type="PROSITE" id="PS50305"/>
    </source>
</evidence>
<evidence type="ECO:0000313" key="7">
    <source>
        <dbReference type="EMBL" id="KTW32460.1"/>
    </source>
</evidence>
<dbReference type="RefSeq" id="XP_018231152.1">
    <property type="nucleotide sequence ID" value="XM_018372816.1"/>
</dbReference>
<sequence>MVLKVKLCDENPKSRLVVSHITNIVEKSKKSIIITNAGIASATGISDFYSTDGVYKFIEKQCPSVIMNGDDLFNSLMFQNHVSSSIFYSFMAELQALILSARSKNTNRFVQILKDRSSLLRCYIQDINDLRSQERLCVETINMKKNNMYELHEDVNKSRCMICGIDCDYTVEQIELLKNKVKPDNFECTSKNKEIKNEKKKHRTQDLQQDVVFYDKTHPISDFLTQVAASNIKKRPDLLLIIGISLRIIAIKSLIKDISRIVHSNGGSVIFINHTEPSYNEWKNIIDWYVEADCDEWVENLKRKSSMFIRQSQHPVMPAKKKNPHSKKHSKKPKKSMPIVSNFSDSDSSPIQKKTYVNYELKDSQKRITSSTCKINFSIPPPKMGPLIKNETHSQRKFKTKNKS</sequence>
<feature type="compositionally biased region" description="Polar residues" evidence="5">
    <location>
        <begin position="339"/>
        <end position="349"/>
    </location>
</feature>
<dbReference type="GO" id="GO:0070403">
    <property type="term" value="F:NAD+ binding"/>
    <property type="evidence" value="ECO:0007669"/>
    <property type="project" value="InterPro"/>
</dbReference>
<feature type="region of interest" description="Disordered" evidence="5">
    <location>
        <begin position="310"/>
        <end position="349"/>
    </location>
</feature>
<evidence type="ECO:0000313" key="8">
    <source>
        <dbReference type="Proteomes" id="UP000053447"/>
    </source>
</evidence>
<dbReference type="AlphaFoldDB" id="A0A0W4ZVS8"/>
<dbReference type="InterPro" id="IPR026590">
    <property type="entry name" value="Ssirtuin_cat_dom"/>
</dbReference>
<feature type="compositionally biased region" description="Basic residues" evidence="5">
    <location>
        <begin position="319"/>
        <end position="335"/>
    </location>
</feature>
<comment type="caution">
    <text evidence="7">The sequence shown here is derived from an EMBL/GenBank/DDBJ whole genome shotgun (WGS) entry which is preliminary data.</text>
</comment>
<dbReference type="Gene3D" id="3.40.50.1220">
    <property type="entry name" value="TPP-binding domain"/>
    <property type="match status" value="1"/>
</dbReference>
<keyword evidence="2" id="KW-0808">Transferase</keyword>
<dbReference type="SUPFAM" id="SSF52467">
    <property type="entry name" value="DHS-like NAD/FAD-binding domain"/>
    <property type="match status" value="1"/>
</dbReference>
<feature type="region of interest" description="Disordered" evidence="5">
    <location>
        <begin position="379"/>
        <end position="404"/>
    </location>
</feature>
<comment type="caution">
    <text evidence="4">Lacks conserved residue(s) required for the propagation of feature annotation.</text>
</comment>
<organism evidence="7 8">
    <name type="scientific">Pneumocystis jirovecii (strain RU7)</name>
    <name type="common">Human pneumocystis pneumonia agent</name>
    <dbReference type="NCBI Taxonomy" id="1408657"/>
    <lineage>
        <taxon>Eukaryota</taxon>
        <taxon>Fungi</taxon>
        <taxon>Dikarya</taxon>
        <taxon>Ascomycota</taxon>
        <taxon>Taphrinomycotina</taxon>
        <taxon>Pneumocystomycetes</taxon>
        <taxon>Pneumocystaceae</taxon>
        <taxon>Pneumocystis</taxon>
    </lineage>
</organism>
<protein>
    <recommendedName>
        <fullName evidence="6">Deacetylase sirtuin-type domain-containing protein</fullName>
    </recommendedName>
</protein>
<comment type="similarity">
    <text evidence="1">Belongs to the sirtuin family. Class I subfamily.</text>
</comment>
<dbReference type="Gene3D" id="3.30.1600.10">
    <property type="entry name" value="SIR2/SIRT2 'Small Domain"/>
    <property type="match status" value="1"/>
</dbReference>
<dbReference type="GO" id="GO:0017136">
    <property type="term" value="F:histone deacetylase activity, NAD-dependent"/>
    <property type="evidence" value="ECO:0007669"/>
    <property type="project" value="TreeGrafter"/>
</dbReference>